<evidence type="ECO:0000259" key="2">
    <source>
        <dbReference type="PROSITE" id="PS51462"/>
    </source>
</evidence>
<evidence type="ECO:0000256" key="1">
    <source>
        <dbReference type="ARBA" id="ARBA00022801"/>
    </source>
</evidence>
<dbReference type="PANTHER" id="PTHR21340:SF0">
    <property type="entry name" value="BIS(5'-NUCLEOSYL)-TETRAPHOSPHATASE [ASYMMETRICAL]"/>
    <property type="match status" value="1"/>
</dbReference>
<dbReference type="Gene3D" id="3.90.79.10">
    <property type="entry name" value="Nucleoside Triphosphate Pyrophosphohydrolase"/>
    <property type="match status" value="1"/>
</dbReference>
<gene>
    <name evidence="3" type="ORF">BV898_01527</name>
</gene>
<dbReference type="SUPFAM" id="SSF55811">
    <property type="entry name" value="Nudix"/>
    <property type="match status" value="1"/>
</dbReference>
<keyword evidence="4" id="KW-1185">Reference proteome</keyword>
<dbReference type="InterPro" id="IPR051325">
    <property type="entry name" value="Nudix_hydrolase_domain"/>
</dbReference>
<dbReference type="AlphaFoldDB" id="A0A1W0XAD7"/>
<organism evidence="3 4">
    <name type="scientific">Hypsibius exemplaris</name>
    <name type="common">Freshwater tardigrade</name>
    <dbReference type="NCBI Taxonomy" id="2072580"/>
    <lineage>
        <taxon>Eukaryota</taxon>
        <taxon>Metazoa</taxon>
        <taxon>Ecdysozoa</taxon>
        <taxon>Tardigrada</taxon>
        <taxon>Eutardigrada</taxon>
        <taxon>Parachela</taxon>
        <taxon>Hypsibioidea</taxon>
        <taxon>Hypsibiidae</taxon>
        <taxon>Hypsibius</taxon>
    </lineage>
</organism>
<keyword evidence="1" id="KW-0378">Hydrolase</keyword>
<reference evidence="4" key="1">
    <citation type="submission" date="2017-01" db="EMBL/GenBank/DDBJ databases">
        <title>Comparative genomics of anhydrobiosis in the tardigrade Hypsibius dujardini.</title>
        <authorList>
            <person name="Yoshida Y."/>
            <person name="Koutsovoulos G."/>
            <person name="Laetsch D."/>
            <person name="Stevens L."/>
            <person name="Kumar S."/>
            <person name="Horikawa D."/>
            <person name="Ishino K."/>
            <person name="Komine S."/>
            <person name="Tomita M."/>
            <person name="Blaxter M."/>
            <person name="Arakawa K."/>
        </authorList>
    </citation>
    <scope>NUCLEOTIDE SEQUENCE [LARGE SCALE GENOMIC DNA]</scope>
    <source>
        <strain evidence="4">Z151</strain>
    </source>
</reference>
<sequence>MSLSSKMNLRETKDLPSSAHLGTRAVGLVVFRRSENGGLSFLLLQEVYGERTWTPPKGYIADSDAERPAALQQTLKETGLEAKDLKVYDEFSFKMQYAIRKEVKKIWYGLAELVTGEKAKDNDKTKDNAKNIKVSGENHNAAWWLPINDAIRVSGYVEAEALLRKAEKLIQDKTKAAAAAAAPPAASE</sequence>
<dbReference type="GO" id="GO:0006167">
    <property type="term" value="P:AMP biosynthetic process"/>
    <property type="evidence" value="ECO:0007669"/>
    <property type="project" value="TreeGrafter"/>
</dbReference>
<dbReference type="EMBL" id="MTYJ01000006">
    <property type="protein sequence ID" value="OQV24463.1"/>
    <property type="molecule type" value="Genomic_DNA"/>
</dbReference>
<name>A0A1W0XAD7_HYPEX</name>
<comment type="caution">
    <text evidence="3">The sequence shown here is derived from an EMBL/GenBank/DDBJ whole genome shotgun (WGS) entry which is preliminary data.</text>
</comment>
<dbReference type="InterPro" id="IPR000086">
    <property type="entry name" value="NUDIX_hydrolase_dom"/>
</dbReference>
<dbReference type="InterPro" id="IPR015797">
    <property type="entry name" value="NUDIX_hydrolase-like_dom_sf"/>
</dbReference>
<dbReference type="GO" id="GO:0004081">
    <property type="term" value="F:bis(5'-nucleosyl)-tetraphosphatase (asymmetrical) activity"/>
    <property type="evidence" value="ECO:0007669"/>
    <property type="project" value="TreeGrafter"/>
</dbReference>
<dbReference type="OrthoDB" id="276276at2759"/>
<protein>
    <recommendedName>
        <fullName evidence="2">Nudix hydrolase domain-containing protein</fullName>
    </recommendedName>
</protein>
<accession>A0A1W0XAD7</accession>
<evidence type="ECO:0000313" key="3">
    <source>
        <dbReference type="EMBL" id="OQV24463.1"/>
    </source>
</evidence>
<feature type="domain" description="Nudix hydrolase" evidence="2">
    <location>
        <begin position="21"/>
        <end position="169"/>
    </location>
</feature>
<dbReference type="Proteomes" id="UP000192578">
    <property type="component" value="Unassembled WGS sequence"/>
</dbReference>
<evidence type="ECO:0000313" key="4">
    <source>
        <dbReference type="Proteomes" id="UP000192578"/>
    </source>
</evidence>
<dbReference type="PANTHER" id="PTHR21340">
    <property type="entry name" value="DIADENOSINE 5,5-P1,P4-TETRAPHOSPHATE PYROPHOSPHOHYDROLASE MUTT"/>
    <property type="match status" value="1"/>
</dbReference>
<dbReference type="GO" id="GO:0006754">
    <property type="term" value="P:ATP biosynthetic process"/>
    <property type="evidence" value="ECO:0007669"/>
    <property type="project" value="TreeGrafter"/>
</dbReference>
<dbReference type="Pfam" id="PF00293">
    <property type="entry name" value="NUDIX"/>
    <property type="match status" value="1"/>
</dbReference>
<proteinExistence type="predicted"/>
<dbReference type="PROSITE" id="PS51462">
    <property type="entry name" value="NUDIX"/>
    <property type="match status" value="1"/>
</dbReference>